<accession>A0A0C3EFL4</accession>
<dbReference type="AlphaFoldDB" id="A0A0C3EFL4"/>
<name>A0A0C3EFL4_9AGAM</name>
<organism evidence="1 2">
    <name type="scientific">Scleroderma citrinum Foug A</name>
    <dbReference type="NCBI Taxonomy" id="1036808"/>
    <lineage>
        <taxon>Eukaryota</taxon>
        <taxon>Fungi</taxon>
        <taxon>Dikarya</taxon>
        <taxon>Basidiomycota</taxon>
        <taxon>Agaricomycotina</taxon>
        <taxon>Agaricomycetes</taxon>
        <taxon>Agaricomycetidae</taxon>
        <taxon>Boletales</taxon>
        <taxon>Sclerodermatineae</taxon>
        <taxon>Sclerodermataceae</taxon>
        <taxon>Scleroderma</taxon>
    </lineage>
</organism>
<dbReference type="HOGENOM" id="CLU_2795418_0_0_1"/>
<sequence>MTGGQTESREGLKCCGKGRGNRQVKGWNTTWVVPERPSRDEYPRAYVTRRKPSTRREGGRVVTGLLSV</sequence>
<dbReference type="EMBL" id="KN822016">
    <property type="protein sequence ID" value="KIM66706.1"/>
    <property type="molecule type" value="Genomic_DNA"/>
</dbReference>
<evidence type="ECO:0000313" key="1">
    <source>
        <dbReference type="EMBL" id="KIM66706.1"/>
    </source>
</evidence>
<keyword evidence="2" id="KW-1185">Reference proteome</keyword>
<evidence type="ECO:0000313" key="2">
    <source>
        <dbReference type="Proteomes" id="UP000053989"/>
    </source>
</evidence>
<dbReference type="Proteomes" id="UP000053989">
    <property type="component" value="Unassembled WGS sequence"/>
</dbReference>
<gene>
    <name evidence="1" type="ORF">SCLCIDRAFT_1211101</name>
</gene>
<protein>
    <submittedName>
        <fullName evidence="1">Uncharacterized protein</fullName>
    </submittedName>
</protein>
<proteinExistence type="predicted"/>
<reference evidence="2" key="2">
    <citation type="submission" date="2015-01" db="EMBL/GenBank/DDBJ databases">
        <title>Evolutionary Origins and Diversification of the Mycorrhizal Mutualists.</title>
        <authorList>
            <consortium name="DOE Joint Genome Institute"/>
            <consortium name="Mycorrhizal Genomics Consortium"/>
            <person name="Kohler A."/>
            <person name="Kuo A."/>
            <person name="Nagy L.G."/>
            <person name="Floudas D."/>
            <person name="Copeland A."/>
            <person name="Barry K.W."/>
            <person name="Cichocki N."/>
            <person name="Veneault-Fourrey C."/>
            <person name="LaButti K."/>
            <person name="Lindquist E.A."/>
            <person name="Lipzen A."/>
            <person name="Lundell T."/>
            <person name="Morin E."/>
            <person name="Murat C."/>
            <person name="Riley R."/>
            <person name="Ohm R."/>
            <person name="Sun H."/>
            <person name="Tunlid A."/>
            <person name="Henrissat B."/>
            <person name="Grigoriev I.V."/>
            <person name="Hibbett D.S."/>
            <person name="Martin F."/>
        </authorList>
    </citation>
    <scope>NUCLEOTIDE SEQUENCE [LARGE SCALE GENOMIC DNA]</scope>
    <source>
        <strain evidence="2">Foug A</strain>
    </source>
</reference>
<dbReference type="InParanoid" id="A0A0C3EFL4"/>
<reference evidence="1 2" key="1">
    <citation type="submission" date="2014-04" db="EMBL/GenBank/DDBJ databases">
        <authorList>
            <consortium name="DOE Joint Genome Institute"/>
            <person name="Kuo A."/>
            <person name="Kohler A."/>
            <person name="Nagy L.G."/>
            <person name="Floudas D."/>
            <person name="Copeland A."/>
            <person name="Barry K.W."/>
            <person name="Cichocki N."/>
            <person name="Veneault-Fourrey C."/>
            <person name="LaButti K."/>
            <person name="Lindquist E.A."/>
            <person name="Lipzen A."/>
            <person name="Lundell T."/>
            <person name="Morin E."/>
            <person name="Murat C."/>
            <person name="Sun H."/>
            <person name="Tunlid A."/>
            <person name="Henrissat B."/>
            <person name="Grigoriev I.V."/>
            <person name="Hibbett D.S."/>
            <person name="Martin F."/>
            <person name="Nordberg H.P."/>
            <person name="Cantor M.N."/>
            <person name="Hua S.X."/>
        </authorList>
    </citation>
    <scope>NUCLEOTIDE SEQUENCE [LARGE SCALE GENOMIC DNA]</scope>
    <source>
        <strain evidence="1 2">Foug A</strain>
    </source>
</reference>